<evidence type="ECO:0000256" key="5">
    <source>
        <dbReference type="ARBA" id="ARBA00022692"/>
    </source>
</evidence>
<dbReference type="InterPro" id="IPR011009">
    <property type="entry name" value="Kinase-like_dom_sf"/>
</dbReference>
<keyword evidence="4 17" id="KW-0808">Transferase</keyword>
<evidence type="ECO:0000256" key="17">
    <source>
        <dbReference type="PIRNR" id="PIRNR000641"/>
    </source>
</evidence>
<keyword evidence="10 19" id="KW-1133">Transmembrane helix</keyword>
<keyword evidence="9 17" id="KW-0067">ATP-binding</keyword>
<evidence type="ECO:0000256" key="13">
    <source>
        <dbReference type="ARBA" id="ARBA00023170"/>
    </source>
</evidence>
<keyword evidence="7 17" id="KW-0547">Nucleotide-binding</keyword>
<feature type="domain" description="Bulb-type lectin" evidence="22">
    <location>
        <begin position="41"/>
        <end position="162"/>
    </location>
</feature>
<name>A0AAN7F316_QUERU</name>
<feature type="binding site" evidence="18">
    <location>
        <position position="547"/>
    </location>
    <ligand>
        <name>ATP</name>
        <dbReference type="ChEBI" id="CHEBI:30616"/>
    </ligand>
</feature>
<evidence type="ECO:0000256" key="11">
    <source>
        <dbReference type="ARBA" id="ARBA00023136"/>
    </source>
</evidence>
<evidence type="ECO:0000256" key="20">
    <source>
        <dbReference type="SAM" id="SignalP"/>
    </source>
</evidence>
<dbReference type="Pfam" id="PF01453">
    <property type="entry name" value="B_lectin"/>
    <property type="match status" value="1"/>
</dbReference>
<evidence type="ECO:0000313" key="24">
    <source>
        <dbReference type="EMBL" id="KAK4585178.1"/>
    </source>
</evidence>
<comment type="caution">
    <text evidence="24">The sequence shown here is derived from an EMBL/GenBank/DDBJ whole genome shotgun (WGS) entry which is preliminary data.</text>
</comment>
<comment type="catalytic activity">
    <reaction evidence="15 17">
        <text>L-threonyl-[protein] + ATP = O-phospho-L-threonyl-[protein] + ADP + H(+)</text>
        <dbReference type="Rhea" id="RHEA:46608"/>
        <dbReference type="Rhea" id="RHEA-COMP:11060"/>
        <dbReference type="Rhea" id="RHEA-COMP:11605"/>
        <dbReference type="ChEBI" id="CHEBI:15378"/>
        <dbReference type="ChEBI" id="CHEBI:30013"/>
        <dbReference type="ChEBI" id="CHEBI:30616"/>
        <dbReference type="ChEBI" id="CHEBI:61977"/>
        <dbReference type="ChEBI" id="CHEBI:456216"/>
        <dbReference type="EC" id="2.7.11.1"/>
    </reaction>
</comment>
<keyword evidence="5 19" id="KW-0812">Transmembrane</keyword>
<dbReference type="Gene3D" id="3.30.200.20">
    <property type="entry name" value="Phosphorylase Kinase, domain 1"/>
    <property type="match status" value="1"/>
</dbReference>
<evidence type="ECO:0000256" key="8">
    <source>
        <dbReference type="ARBA" id="ARBA00022777"/>
    </source>
</evidence>
<dbReference type="InterPro" id="IPR000719">
    <property type="entry name" value="Prot_kinase_dom"/>
</dbReference>
<feature type="domain" description="Apple" evidence="23">
    <location>
        <begin position="354"/>
        <end position="433"/>
    </location>
</feature>
<keyword evidence="2 17" id="KW-0723">Serine/threonine-protein kinase</keyword>
<dbReference type="GO" id="GO:0016020">
    <property type="term" value="C:membrane"/>
    <property type="evidence" value="ECO:0007669"/>
    <property type="project" value="UniProtKB-SubCell"/>
</dbReference>
<feature type="transmembrane region" description="Helical" evidence="19">
    <location>
        <begin position="454"/>
        <end position="481"/>
    </location>
</feature>
<evidence type="ECO:0000256" key="6">
    <source>
        <dbReference type="ARBA" id="ARBA00022729"/>
    </source>
</evidence>
<evidence type="ECO:0000256" key="14">
    <source>
        <dbReference type="ARBA" id="ARBA00023180"/>
    </source>
</evidence>
<dbReference type="Pfam" id="PF07714">
    <property type="entry name" value="PK_Tyr_Ser-Thr"/>
    <property type="match status" value="1"/>
</dbReference>
<dbReference type="InterPro" id="IPR017441">
    <property type="entry name" value="Protein_kinase_ATP_BS"/>
</dbReference>
<feature type="domain" description="Protein kinase" evidence="21">
    <location>
        <begin position="518"/>
        <end position="752"/>
    </location>
</feature>
<keyword evidence="8 17" id="KW-0418">Kinase</keyword>
<reference evidence="24 25" key="1">
    <citation type="journal article" date="2023" name="G3 (Bethesda)">
        <title>A haplotype-resolved chromosome-scale genome for Quercus rubra L. provides insights into the genetics of adaptive traits for red oak species.</title>
        <authorList>
            <person name="Kapoor B."/>
            <person name="Jenkins J."/>
            <person name="Schmutz J."/>
            <person name="Zhebentyayeva T."/>
            <person name="Kuelheim C."/>
            <person name="Coggeshall M."/>
            <person name="Heim C."/>
            <person name="Lasky J.R."/>
            <person name="Leites L."/>
            <person name="Islam-Faridi N."/>
            <person name="Romero-Severson J."/>
            <person name="DeLeo V.L."/>
            <person name="Lucas S.M."/>
            <person name="Lazic D."/>
            <person name="Gailing O."/>
            <person name="Carlson J."/>
            <person name="Staton M."/>
        </authorList>
    </citation>
    <scope>NUCLEOTIDE SEQUENCE [LARGE SCALE GENOMIC DNA]</scope>
    <source>
        <strain evidence="24">Pseudo-F2</strain>
    </source>
</reference>
<evidence type="ECO:0000259" key="21">
    <source>
        <dbReference type="PROSITE" id="PS50011"/>
    </source>
</evidence>
<dbReference type="InterPro" id="IPR001245">
    <property type="entry name" value="Ser-Thr/Tyr_kinase_cat_dom"/>
</dbReference>
<keyword evidence="14" id="KW-0325">Glycoprotein</keyword>
<comment type="similarity">
    <text evidence="17">Belongs to the protein kinase superfamily. Ser/Thr protein kinase family.</text>
</comment>
<keyword evidence="3" id="KW-0245">EGF-like domain</keyword>
<evidence type="ECO:0000256" key="16">
    <source>
        <dbReference type="ARBA" id="ARBA00048679"/>
    </source>
</evidence>
<evidence type="ECO:0000259" key="23">
    <source>
        <dbReference type="PROSITE" id="PS50948"/>
    </source>
</evidence>
<evidence type="ECO:0000256" key="4">
    <source>
        <dbReference type="ARBA" id="ARBA00022679"/>
    </source>
</evidence>
<dbReference type="AlphaFoldDB" id="A0AAN7F316"/>
<dbReference type="InterPro" id="IPR003609">
    <property type="entry name" value="Pan_app"/>
</dbReference>
<dbReference type="Proteomes" id="UP001324115">
    <property type="component" value="Unassembled WGS sequence"/>
</dbReference>
<evidence type="ECO:0000313" key="25">
    <source>
        <dbReference type="Proteomes" id="UP001324115"/>
    </source>
</evidence>
<dbReference type="GO" id="GO:0004674">
    <property type="term" value="F:protein serine/threonine kinase activity"/>
    <property type="evidence" value="ECO:0007669"/>
    <property type="project" value="UniProtKB-KW"/>
</dbReference>
<dbReference type="PROSITE" id="PS50927">
    <property type="entry name" value="BULB_LECTIN"/>
    <property type="match status" value="1"/>
</dbReference>
<dbReference type="InterPro" id="IPR051343">
    <property type="entry name" value="G-type_lectin_kinases/EP1-like"/>
</dbReference>
<dbReference type="EC" id="2.7.11.1" evidence="17"/>
<keyword evidence="6 20" id="KW-0732">Signal</keyword>
<dbReference type="SUPFAM" id="SSF56112">
    <property type="entry name" value="Protein kinase-like (PK-like)"/>
    <property type="match status" value="1"/>
</dbReference>
<proteinExistence type="inferred from homology"/>
<dbReference type="InterPro" id="IPR036426">
    <property type="entry name" value="Bulb-type_lectin_dom_sf"/>
</dbReference>
<dbReference type="SUPFAM" id="SSF51110">
    <property type="entry name" value="alpha-D-mannose-specific plant lectins"/>
    <property type="match status" value="2"/>
</dbReference>
<dbReference type="Pfam" id="PF00069">
    <property type="entry name" value="Pkinase"/>
    <property type="match status" value="1"/>
</dbReference>
<evidence type="ECO:0000259" key="22">
    <source>
        <dbReference type="PROSITE" id="PS50927"/>
    </source>
</evidence>
<dbReference type="PROSITE" id="PS00107">
    <property type="entry name" value="PROTEIN_KINASE_ATP"/>
    <property type="match status" value="1"/>
</dbReference>
<feature type="signal peptide" evidence="20">
    <location>
        <begin position="1"/>
        <end position="27"/>
    </location>
</feature>
<keyword evidence="13" id="KW-0675">Receptor</keyword>
<evidence type="ECO:0000256" key="7">
    <source>
        <dbReference type="ARBA" id="ARBA00022741"/>
    </source>
</evidence>
<dbReference type="FunFam" id="3.30.200.20:FF:000059">
    <property type="entry name" value="S-receptor-like serine/threonine-protein kinase"/>
    <property type="match status" value="1"/>
</dbReference>
<organism evidence="24 25">
    <name type="scientific">Quercus rubra</name>
    <name type="common">Northern red oak</name>
    <name type="synonym">Quercus borealis</name>
    <dbReference type="NCBI Taxonomy" id="3512"/>
    <lineage>
        <taxon>Eukaryota</taxon>
        <taxon>Viridiplantae</taxon>
        <taxon>Streptophyta</taxon>
        <taxon>Embryophyta</taxon>
        <taxon>Tracheophyta</taxon>
        <taxon>Spermatophyta</taxon>
        <taxon>Magnoliopsida</taxon>
        <taxon>eudicotyledons</taxon>
        <taxon>Gunneridae</taxon>
        <taxon>Pentapetalae</taxon>
        <taxon>rosids</taxon>
        <taxon>fabids</taxon>
        <taxon>Fagales</taxon>
        <taxon>Fagaceae</taxon>
        <taxon>Quercus</taxon>
    </lineage>
</organism>
<keyword evidence="11 19" id="KW-0472">Membrane</keyword>
<dbReference type="Gene3D" id="1.10.510.10">
    <property type="entry name" value="Transferase(Phosphotransferase) domain 1"/>
    <property type="match status" value="2"/>
</dbReference>
<evidence type="ECO:0000256" key="2">
    <source>
        <dbReference type="ARBA" id="ARBA00022527"/>
    </source>
</evidence>
<evidence type="ECO:0000256" key="9">
    <source>
        <dbReference type="ARBA" id="ARBA00022840"/>
    </source>
</evidence>
<evidence type="ECO:0000256" key="19">
    <source>
        <dbReference type="SAM" id="Phobius"/>
    </source>
</evidence>
<evidence type="ECO:0000256" key="1">
    <source>
        <dbReference type="ARBA" id="ARBA00004479"/>
    </source>
</evidence>
<dbReference type="FunFam" id="2.90.10.10:FF:000026">
    <property type="entry name" value="Serine/threonine-protein kinase"/>
    <property type="match status" value="1"/>
</dbReference>
<protein>
    <recommendedName>
        <fullName evidence="17">Receptor-like serine/threonine-protein kinase</fullName>
        <ecNumber evidence="17">2.7.11.1</ecNumber>
    </recommendedName>
</protein>
<dbReference type="EMBL" id="JAXUIC010000006">
    <property type="protein sequence ID" value="KAK4585178.1"/>
    <property type="molecule type" value="Genomic_DNA"/>
</dbReference>
<dbReference type="PROSITE" id="PS50011">
    <property type="entry name" value="PROTEIN_KINASE_DOM"/>
    <property type="match status" value="1"/>
</dbReference>
<dbReference type="PIRSF" id="PIRSF000641">
    <property type="entry name" value="SRK"/>
    <property type="match status" value="1"/>
</dbReference>
<evidence type="ECO:0000256" key="15">
    <source>
        <dbReference type="ARBA" id="ARBA00047899"/>
    </source>
</evidence>
<gene>
    <name evidence="24" type="ORF">RGQ29_022728</name>
</gene>
<dbReference type="GO" id="GO:0005524">
    <property type="term" value="F:ATP binding"/>
    <property type="evidence" value="ECO:0007669"/>
    <property type="project" value="UniProtKB-UniRule"/>
</dbReference>
<evidence type="ECO:0000256" key="10">
    <source>
        <dbReference type="ARBA" id="ARBA00022989"/>
    </source>
</evidence>
<keyword evidence="25" id="KW-1185">Reference proteome</keyword>
<dbReference type="PANTHER" id="PTHR47976:SF27">
    <property type="entry name" value="RECEPTOR-LIKE SERINE_THREONINE-PROTEIN KINASE"/>
    <property type="match status" value="1"/>
</dbReference>
<sequence length="766" mass="85956">MVVCYPSLMASTYTVFFLLSISFTCRGAQPQHMQCSHPISLSSSLHPTSLPSSWSSPSGQFAFGFYPEGNGFMVGIWLVGIDHNNFKVVWTANRDDPPVTSNATTLDLTKSGKLLLKTDEQGKEKPISISTTSDSASFACMSDSGNFALYNKNDSIIWETFRYPTDTILKGQILPCGGQLFSSTSETNHSTGRYRLKMQYDGNLVLELANTVDDASEVYWESETGGDRNRLVLNDTGLLQIINSTSMESIKNLTSLESNNSKTIYRATLNVDGVFRLYSHAFDNTTGKLKASETQWSALEGKDICKVNGFCGFNSFCTLNDDKPYCACLPGTDFVDANHESLGCVRNFTEVGRCGGGNNNITTTLKMMWIEDIPFTSEPTSTKEECLQSCLEDCNCEAALFTDSDYCQRYKLPLRYVRRDTSTDTVAFFKVGKRSWNETIPVKPPVIRFKSKKVIVQILVLILASTAFSCLGLGISGVYMFKIRVLRYKKLKESEILGLTKGLTLNLFSYDELRRATNGFKDELGKGSFGTVYKGALYKGKKFVAVKRLEKLVEEGEREFRAEMQAIGRTHHKNLVQLIGYCAEGSKRLLVYEYMSNGSLADVLFKGVRRPDWDERVRIALDVARGILYLHEEYQTRTFTMVRGTRGYLAPEWQKNTPISVKADVYSYGMVLLEIVCCRRNMDVNASIPEEIVLSTWVYKCFVARELQKIVGSEEVEKRTLENMVKVGLWCIQDEPFLRPSMKSVVLMLEGITDISVPPCPTNIPM</sequence>
<dbReference type="InterPro" id="IPR001480">
    <property type="entry name" value="Bulb-type_lectin_dom"/>
</dbReference>
<dbReference type="PROSITE" id="PS50948">
    <property type="entry name" value="PAN"/>
    <property type="match status" value="1"/>
</dbReference>
<evidence type="ECO:0000256" key="12">
    <source>
        <dbReference type="ARBA" id="ARBA00023157"/>
    </source>
</evidence>
<dbReference type="Gene3D" id="2.90.10.10">
    <property type="entry name" value="Bulb-type lectin domain"/>
    <property type="match status" value="2"/>
</dbReference>
<dbReference type="InterPro" id="IPR024171">
    <property type="entry name" value="SRK-like_kinase"/>
</dbReference>
<dbReference type="SMART" id="SM00108">
    <property type="entry name" value="B_lectin"/>
    <property type="match status" value="1"/>
</dbReference>
<evidence type="ECO:0000256" key="3">
    <source>
        <dbReference type="ARBA" id="ARBA00022536"/>
    </source>
</evidence>
<keyword evidence="12" id="KW-1015">Disulfide bond</keyword>
<accession>A0AAN7F316</accession>
<dbReference type="PANTHER" id="PTHR47976">
    <property type="entry name" value="G-TYPE LECTIN S-RECEPTOR-LIKE SERINE/THREONINE-PROTEIN KINASE SD2-5"/>
    <property type="match status" value="1"/>
</dbReference>
<comment type="catalytic activity">
    <reaction evidence="16 17">
        <text>L-seryl-[protein] + ATP = O-phospho-L-seryl-[protein] + ADP + H(+)</text>
        <dbReference type="Rhea" id="RHEA:17989"/>
        <dbReference type="Rhea" id="RHEA-COMP:9863"/>
        <dbReference type="Rhea" id="RHEA-COMP:11604"/>
        <dbReference type="ChEBI" id="CHEBI:15378"/>
        <dbReference type="ChEBI" id="CHEBI:29999"/>
        <dbReference type="ChEBI" id="CHEBI:30616"/>
        <dbReference type="ChEBI" id="CHEBI:83421"/>
        <dbReference type="ChEBI" id="CHEBI:456216"/>
        <dbReference type="EC" id="2.7.11.1"/>
    </reaction>
</comment>
<feature type="chain" id="PRO_5042852796" description="Receptor-like serine/threonine-protein kinase" evidence="20">
    <location>
        <begin position="28"/>
        <end position="766"/>
    </location>
</feature>
<evidence type="ECO:0000256" key="18">
    <source>
        <dbReference type="PROSITE-ProRule" id="PRU10141"/>
    </source>
</evidence>
<comment type="subcellular location">
    <subcellularLocation>
        <location evidence="1">Membrane</location>
        <topology evidence="1">Single-pass type I membrane protein</topology>
    </subcellularLocation>
</comment>